<dbReference type="CDD" id="cd06261">
    <property type="entry name" value="TM_PBP2"/>
    <property type="match status" value="1"/>
</dbReference>
<dbReference type="AlphaFoldDB" id="A0A239KEK9"/>
<feature type="transmembrane region" description="Helical" evidence="9">
    <location>
        <begin position="216"/>
        <end position="233"/>
    </location>
</feature>
<feature type="transmembrane region" description="Helical" evidence="9">
    <location>
        <begin position="29"/>
        <end position="56"/>
    </location>
</feature>
<dbReference type="GO" id="GO:0043190">
    <property type="term" value="C:ATP-binding cassette (ABC) transporter complex"/>
    <property type="evidence" value="ECO:0007669"/>
    <property type="project" value="InterPro"/>
</dbReference>
<dbReference type="STRING" id="1215104.GCA_000730585_00396"/>
<feature type="domain" description="ABC transmembrane type-1" evidence="10">
    <location>
        <begin position="33"/>
        <end position="229"/>
    </location>
</feature>
<keyword evidence="6" id="KW-0029">Amino-acid transport</keyword>
<evidence type="ECO:0000256" key="6">
    <source>
        <dbReference type="ARBA" id="ARBA00022970"/>
    </source>
</evidence>
<keyword evidence="12" id="KW-1185">Reference proteome</keyword>
<accession>A0A239KEK9</accession>
<dbReference type="PANTHER" id="PTHR30614:SF0">
    <property type="entry name" value="L-CYSTINE TRANSPORT SYSTEM PERMEASE PROTEIN TCYL"/>
    <property type="match status" value="1"/>
</dbReference>
<evidence type="ECO:0000256" key="2">
    <source>
        <dbReference type="ARBA" id="ARBA00010072"/>
    </source>
</evidence>
<gene>
    <name evidence="11" type="ORF">SAMN05444352_12671</name>
</gene>
<dbReference type="NCBIfam" id="TIGR01726">
    <property type="entry name" value="HEQRo_perm_3TM"/>
    <property type="match status" value="1"/>
</dbReference>
<evidence type="ECO:0000256" key="4">
    <source>
        <dbReference type="ARBA" id="ARBA00022475"/>
    </source>
</evidence>
<feature type="transmembrane region" description="Helical" evidence="9">
    <location>
        <begin position="106"/>
        <end position="126"/>
    </location>
</feature>
<keyword evidence="5 9" id="KW-0812">Transmembrane</keyword>
<dbReference type="GO" id="GO:0006865">
    <property type="term" value="P:amino acid transport"/>
    <property type="evidence" value="ECO:0007669"/>
    <property type="project" value="UniProtKB-KW"/>
</dbReference>
<evidence type="ECO:0000259" key="10">
    <source>
        <dbReference type="PROSITE" id="PS50928"/>
    </source>
</evidence>
<evidence type="ECO:0000256" key="1">
    <source>
        <dbReference type="ARBA" id="ARBA00004429"/>
    </source>
</evidence>
<keyword evidence="7 9" id="KW-1133">Transmembrane helix</keyword>
<dbReference type="Gene3D" id="1.10.3720.10">
    <property type="entry name" value="MetI-like"/>
    <property type="match status" value="1"/>
</dbReference>
<dbReference type="Pfam" id="PF00528">
    <property type="entry name" value="BPD_transp_1"/>
    <property type="match status" value="1"/>
</dbReference>
<sequence>MTEPDLRLWLQDHGLTLSVLWDPTDRERLLAGLGLTLLMAVVAGLASLLIGALGVAAQRSPRRWLRGLVDGYVALWRSTPLLVQLFFFYFGLGALLPLTVGDDGSPVRLLGGTGWAIIAIALYSGAFQIEALRAGIDTVPRGIHESAAALGLHGLSLWRHILLPLALRNSLPALGNNLVQTLKATSVAYAVAAPELLYAANRIWSERFNVGEMMQVLLLTWLVLIGTCSWLLGRLEAHLRLPGQEARDVR</sequence>
<dbReference type="GO" id="GO:0022857">
    <property type="term" value="F:transmembrane transporter activity"/>
    <property type="evidence" value="ECO:0007669"/>
    <property type="project" value="InterPro"/>
</dbReference>
<proteinExistence type="inferred from homology"/>
<evidence type="ECO:0000313" key="11">
    <source>
        <dbReference type="EMBL" id="SNT16611.1"/>
    </source>
</evidence>
<dbReference type="SUPFAM" id="SSF161098">
    <property type="entry name" value="MetI-like"/>
    <property type="match status" value="1"/>
</dbReference>
<name>A0A239KEK9_9PSED</name>
<evidence type="ECO:0000313" key="12">
    <source>
        <dbReference type="Proteomes" id="UP000198407"/>
    </source>
</evidence>
<keyword evidence="3 9" id="KW-0813">Transport</keyword>
<keyword evidence="4" id="KW-1003">Cell membrane</keyword>
<comment type="subcellular location">
    <subcellularLocation>
        <location evidence="1">Cell inner membrane</location>
        <topology evidence="1">Multi-pass membrane protein</topology>
    </subcellularLocation>
    <subcellularLocation>
        <location evidence="9">Cell membrane</location>
        <topology evidence="9">Multi-pass membrane protein</topology>
    </subcellularLocation>
</comment>
<organism evidence="11 12">
    <name type="scientific">Pseudomonas japonica</name>
    <dbReference type="NCBI Taxonomy" id="256466"/>
    <lineage>
        <taxon>Bacteria</taxon>
        <taxon>Pseudomonadati</taxon>
        <taxon>Pseudomonadota</taxon>
        <taxon>Gammaproteobacteria</taxon>
        <taxon>Pseudomonadales</taxon>
        <taxon>Pseudomonadaceae</taxon>
        <taxon>Pseudomonas</taxon>
    </lineage>
</organism>
<dbReference type="PROSITE" id="PS50928">
    <property type="entry name" value="ABC_TM1"/>
    <property type="match status" value="1"/>
</dbReference>
<evidence type="ECO:0000256" key="9">
    <source>
        <dbReference type="RuleBase" id="RU363032"/>
    </source>
</evidence>
<dbReference type="OrthoDB" id="9808674at2"/>
<evidence type="ECO:0000256" key="5">
    <source>
        <dbReference type="ARBA" id="ARBA00022692"/>
    </source>
</evidence>
<dbReference type="Proteomes" id="UP000198407">
    <property type="component" value="Unassembled WGS sequence"/>
</dbReference>
<protein>
    <submittedName>
        <fullName evidence="11">Amino acid ABC transporter membrane protein 1, PAAT family</fullName>
    </submittedName>
</protein>
<evidence type="ECO:0000256" key="7">
    <source>
        <dbReference type="ARBA" id="ARBA00022989"/>
    </source>
</evidence>
<keyword evidence="8 9" id="KW-0472">Membrane</keyword>
<evidence type="ECO:0000256" key="8">
    <source>
        <dbReference type="ARBA" id="ARBA00023136"/>
    </source>
</evidence>
<evidence type="ECO:0000256" key="3">
    <source>
        <dbReference type="ARBA" id="ARBA00022448"/>
    </source>
</evidence>
<dbReference type="InterPro" id="IPR000515">
    <property type="entry name" value="MetI-like"/>
</dbReference>
<dbReference type="InterPro" id="IPR010065">
    <property type="entry name" value="AA_ABC_transptr_permease_3TM"/>
</dbReference>
<dbReference type="InterPro" id="IPR035906">
    <property type="entry name" value="MetI-like_sf"/>
</dbReference>
<feature type="transmembrane region" description="Helical" evidence="9">
    <location>
        <begin position="81"/>
        <end position="100"/>
    </location>
</feature>
<dbReference type="RefSeq" id="WP_042129902.1">
    <property type="nucleotide sequence ID" value="NZ_FZOL01000026.1"/>
</dbReference>
<dbReference type="PANTHER" id="PTHR30614">
    <property type="entry name" value="MEMBRANE COMPONENT OF AMINO ACID ABC TRANSPORTER"/>
    <property type="match status" value="1"/>
</dbReference>
<dbReference type="InterPro" id="IPR043429">
    <property type="entry name" value="ArtM/GltK/GlnP/TcyL/YhdX-like"/>
</dbReference>
<reference evidence="12" key="1">
    <citation type="submission" date="2017-06" db="EMBL/GenBank/DDBJ databases">
        <authorList>
            <person name="Varghese N."/>
            <person name="Submissions S."/>
        </authorList>
    </citation>
    <scope>NUCLEOTIDE SEQUENCE [LARGE SCALE GENOMIC DNA]</scope>
    <source>
        <strain evidence="12">DSM 22348</strain>
    </source>
</reference>
<comment type="similarity">
    <text evidence="2">Belongs to the binding-protein-dependent transport system permease family. HisMQ subfamily.</text>
</comment>
<dbReference type="EMBL" id="FZOL01000026">
    <property type="protein sequence ID" value="SNT16611.1"/>
    <property type="molecule type" value="Genomic_DNA"/>
</dbReference>